<dbReference type="InterPro" id="IPR011009">
    <property type="entry name" value="Kinase-like_dom_sf"/>
</dbReference>
<organism evidence="2 3">
    <name type="scientific">Coprinopsis marcescibilis</name>
    <name type="common">Agaric fungus</name>
    <name type="synonym">Psathyrella marcescibilis</name>
    <dbReference type="NCBI Taxonomy" id="230819"/>
    <lineage>
        <taxon>Eukaryota</taxon>
        <taxon>Fungi</taxon>
        <taxon>Dikarya</taxon>
        <taxon>Basidiomycota</taxon>
        <taxon>Agaricomycotina</taxon>
        <taxon>Agaricomycetes</taxon>
        <taxon>Agaricomycetidae</taxon>
        <taxon>Agaricales</taxon>
        <taxon>Agaricineae</taxon>
        <taxon>Psathyrellaceae</taxon>
        <taxon>Coprinopsis</taxon>
    </lineage>
</organism>
<feature type="domain" description="Fungal-type protein kinase" evidence="1">
    <location>
        <begin position="181"/>
        <end position="313"/>
    </location>
</feature>
<dbReference type="EMBL" id="ML210271">
    <property type="protein sequence ID" value="TFK21315.1"/>
    <property type="molecule type" value="Genomic_DNA"/>
</dbReference>
<dbReference type="InterPro" id="IPR008266">
    <property type="entry name" value="Tyr_kinase_AS"/>
</dbReference>
<dbReference type="GO" id="GO:0004672">
    <property type="term" value="F:protein kinase activity"/>
    <property type="evidence" value="ECO:0007669"/>
    <property type="project" value="InterPro"/>
</dbReference>
<dbReference type="PANTHER" id="PTHR38248:SF2">
    <property type="entry name" value="FUNK1 11"/>
    <property type="match status" value="1"/>
</dbReference>
<dbReference type="PROSITE" id="PS00109">
    <property type="entry name" value="PROTEIN_KINASE_TYR"/>
    <property type="match status" value="1"/>
</dbReference>
<accession>A0A5C3KMN7</accession>
<dbReference type="STRING" id="230819.A0A5C3KMN7"/>
<dbReference type="OrthoDB" id="5584477at2759"/>
<gene>
    <name evidence="2" type="ORF">FA15DRAFT_598044</name>
</gene>
<dbReference type="PANTHER" id="PTHR38248">
    <property type="entry name" value="FUNK1 6"/>
    <property type="match status" value="1"/>
</dbReference>
<feature type="non-terminal residue" evidence="2">
    <location>
        <position position="350"/>
    </location>
</feature>
<dbReference type="Gene3D" id="1.10.510.10">
    <property type="entry name" value="Transferase(Phosphotransferase) domain 1"/>
    <property type="match status" value="1"/>
</dbReference>
<evidence type="ECO:0000313" key="2">
    <source>
        <dbReference type="EMBL" id="TFK21315.1"/>
    </source>
</evidence>
<dbReference type="AlphaFoldDB" id="A0A5C3KMN7"/>
<protein>
    <recommendedName>
        <fullName evidence="1">Fungal-type protein kinase domain-containing protein</fullName>
    </recommendedName>
</protein>
<dbReference type="SUPFAM" id="SSF56112">
    <property type="entry name" value="Protein kinase-like (PK-like)"/>
    <property type="match status" value="1"/>
</dbReference>
<dbReference type="Pfam" id="PF17667">
    <property type="entry name" value="Pkinase_fungal"/>
    <property type="match status" value="2"/>
</dbReference>
<proteinExistence type="predicted"/>
<reference evidence="2 3" key="1">
    <citation type="journal article" date="2019" name="Nat. Ecol. Evol.">
        <title>Megaphylogeny resolves global patterns of mushroom evolution.</title>
        <authorList>
            <person name="Varga T."/>
            <person name="Krizsan K."/>
            <person name="Foldi C."/>
            <person name="Dima B."/>
            <person name="Sanchez-Garcia M."/>
            <person name="Sanchez-Ramirez S."/>
            <person name="Szollosi G.J."/>
            <person name="Szarkandi J.G."/>
            <person name="Papp V."/>
            <person name="Albert L."/>
            <person name="Andreopoulos W."/>
            <person name="Angelini C."/>
            <person name="Antonin V."/>
            <person name="Barry K.W."/>
            <person name="Bougher N.L."/>
            <person name="Buchanan P."/>
            <person name="Buyck B."/>
            <person name="Bense V."/>
            <person name="Catcheside P."/>
            <person name="Chovatia M."/>
            <person name="Cooper J."/>
            <person name="Damon W."/>
            <person name="Desjardin D."/>
            <person name="Finy P."/>
            <person name="Geml J."/>
            <person name="Haridas S."/>
            <person name="Hughes K."/>
            <person name="Justo A."/>
            <person name="Karasinski D."/>
            <person name="Kautmanova I."/>
            <person name="Kiss B."/>
            <person name="Kocsube S."/>
            <person name="Kotiranta H."/>
            <person name="LaButti K.M."/>
            <person name="Lechner B.E."/>
            <person name="Liimatainen K."/>
            <person name="Lipzen A."/>
            <person name="Lukacs Z."/>
            <person name="Mihaltcheva S."/>
            <person name="Morgado L.N."/>
            <person name="Niskanen T."/>
            <person name="Noordeloos M.E."/>
            <person name="Ohm R.A."/>
            <person name="Ortiz-Santana B."/>
            <person name="Ovrebo C."/>
            <person name="Racz N."/>
            <person name="Riley R."/>
            <person name="Savchenko A."/>
            <person name="Shiryaev A."/>
            <person name="Soop K."/>
            <person name="Spirin V."/>
            <person name="Szebenyi C."/>
            <person name="Tomsovsky M."/>
            <person name="Tulloss R.E."/>
            <person name="Uehling J."/>
            <person name="Grigoriev I.V."/>
            <person name="Vagvolgyi C."/>
            <person name="Papp T."/>
            <person name="Martin F.M."/>
            <person name="Miettinen O."/>
            <person name="Hibbett D.S."/>
            <person name="Nagy L.G."/>
        </authorList>
    </citation>
    <scope>NUCLEOTIDE SEQUENCE [LARGE SCALE GENOMIC DNA]</scope>
    <source>
        <strain evidence="2 3">CBS 121175</strain>
    </source>
</reference>
<name>A0A5C3KMN7_COPMA</name>
<dbReference type="Proteomes" id="UP000307440">
    <property type="component" value="Unassembled WGS sequence"/>
</dbReference>
<feature type="domain" description="Fungal-type protein kinase" evidence="1">
    <location>
        <begin position="5"/>
        <end position="170"/>
    </location>
</feature>
<evidence type="ECO:0000259" key="1">
    <source>
        <dbReference type="Pfam" id="PF17667"/>
    </source>
</evidence>
<dbReference type="InterPro" id="IPR040976">
    <property type="entry name" value="Pkinase_fungal"/>
</dbReference>
<evidence type="ECO:0000313" key="3">
    <source>
        <dbReference type="Proteomes" id="UP000307440"/>
    </source>
</evidence>
<keyword evidence="3" id="KW-1185">Reference proteome</keyword>
<sequence>MYFSRQIYNYQPNRNFVRSIVVSEKQVRLLQYDRSGAKHSDPFNFHRQPVRFVKLILGLTSDDPRLVGFDNSISWEVYKGTKDVHGKITTVDAKGDKITYDIVGDRPSFHRRSLIGRATNTWDVTGPNGEEYIVKDSWRTTGRSSEPDLLEAAKGVVGVAQMVAWEDICKVSDFRDLQEGERLTDRTKCRITLERYGRQIEHFQSASQALWALHDAISAHKELFKAGVLHRDISKNNILLGRMDAEPGWRGVLIDMDMSIFVDLAKRDNAADFRTGTRLFQSISVLTSFDEKSPMSQDFYDDVESFFYVLCYLLFKCKRKGLQLDELPKPMLNWDNIEGDVSRTSKYEFV</sequence>